<dbReference type="GO" id="GO:0046464">
    <property type="term" value="P:acylglycerol catabolic process"/>
    <property type="evidence" value="ECO:0007669"/>
    <property type="project" value="TreeGrafter"/>
</dbReference>
<dbReference type="RefSeq" id="WP_183979382.1">
    <property type="nucleotide sequence ID" value="NZ_JACHEB010000009.1"/>
</dbReference>
<evidence type="ECO:0000313" key="2">
    <source>
        <dbReference type="EMBL" id="MBB5330174.1"/>
    </source>
</evidence>
<dbReference type="PANTHER" id="PTHR43798:SF5">
    <property type="entry name" value="MONOACYLGLYCEROL LIPASE ABHD6"/>
    <property type="match status" value="1"/>
</dbReference>
<gene>
    <name evidence="2" type="ORF">HDF14_003807</name>
</gene>
<accession>A0A9X0U567</accession>
<dbReference type="PRINTS" id="PR00111">
    <property type="entry name" value="ABHYDROLASE"/>
</dbReference>
<comment type="caution">
    <text evidence="2">The sequence shown here is derived from an EMBL/GenBank/DDBJ whole genome shotgun (WGS) entry which is preliminary data.</text>
</comment>
<dbReference type="InterPro" id="IPR000073">
    <property type="entry name" value="AB_hydrolase_1"/>
</dbReference>
<dbReference type="Gene3D" id="3.40.50.1820">
    <property type="entry name" value="alpha/beta hydrolase"/>
    <property type="match status" value="1"/>
</dbReference>
<dbReference type="InterPro" id="IPR029058">
    <property type="entry name" value="AB_hydrolase_fold"/>
</dbReference>
<keyword evidence="3" id="KW-1185">Reference proteome</keyword>
<name>A0A9X0U567_9BACT</name>
<reference evidence="2 3" key="1">
    <citation type="submission" date="2020-08" db="EMBL/GenBank/DDBJ databases">
        <title>Genomic Encyclopedia of Type Strains, Phase IV (KMG-V): Genome sequencing to study the core and pangenomes of soil and plant-associated prokaryotes.</title>
        <authorList>
            <person name="Whitman W."/>
        </authorList>
    </citation>
    <scope>NUCLEOTIDE SEQUENCE [LARGE SCALE GENOMIC DNA]</scope>
    <source>
        <strain evidence="2 3">X5P2</strain>
    </source>
</reference>
<proteinExistence type="predicted"/>
<sequence length="320" mass="34594">MSSPTQTASCTALRLLALFFLLAALLLLRQPLFGQSAPAKPATQTITTAPTRFSVVIEGAPRGTAPDVLLVPGLASSRDVYAAEAKLLTTHYRLHLVQLAGFAGEPAGPNATGPILSAVIEQLHQYIANNHLHPIPVIGHSMGGLLALMLAQAHPEDVSKLLIIDTLPYYGLVFNPAATVDTVRPQALAMHDQFIAMPNDQFAATQPLYTNRMVKDPEGQRQVSASALASDRTVFANAMLEDLSTDLRPQLSAIKTPMTLVYPYETAQGPVEQVTALYTTAYATKPNLQLIRIDDSRHFIMYDQPAAFDKAVQAFLQSKP</sequence>
<dbReference type="AlphaFoldDB" id="A0A9X0U567"/>
<protein>
    <submittedName>
        <fullName evidence="2">Pimeloyl-ACP methyl ester carboxylesterase</fullName>
    </submittedName>
</protein>
<dbReference type="GO" id="GO:0047372">
    <property type="term" value="F:monoacylglycerol lipase activity"/>
    <property type="evidence" value="ECO:0007669"/>
    <property type="project" value="TreeGrafter"/>
</dbReference>
<dbReference type="Proteomes" id="UP000535182">
    <property type="component" value="Unassembled WGS sequence"/>
</dbReference>
<evidence type="ECO:0000313" key="3">
    <source>
        <dbReference type="Proteomes" id="UP000535182"/>
    </source>
</evidence>
<dbReference type="SUPFAM" id="SSF53474">
    <property type="entry name" value="alpha/beta-Hydrolases"/>
    <property type="match status" value="1"/>
</dbReference>
<dbReference type="InterPro" id="IPR050266">
    <property type="entry name" value="AB_hydrolase_sf"/>
</dbReference>
<dbReference type="Pfam" id="PF00561">
    <property type="entry name" value="Abhydrolase_1"/>
    <property type="match status" value="1"/>
</dbReference>
<feature type="domain" description="AB hydrolase-1" evidence="1">
    <location>
        <begin position="68"/>
        <end position="303"/>
    </location>
</feature>
<dbReference type="GO" id="GO:0016020">
    <property type="term" value="C:membrane"/>
    <property type="evidence" value="ECO:0007669"/>
    <property type="project" value="TreeGrafter"/>
</dbReference>
<evidence type="ECO:0000259" key="1">
    <source>
        <dbReference type="Pfam" id="PF00561"/>
    </source>
</evidence>
<organism evidence="2 3">
    <name type="scientific">Tunturiibacter gelidiferens</name>
    <dbReference type="NCBI Taxonomy" id="3069689"/>
    <lineage>
        <taxon>Bacteria</taxon>
        <taxon>Pseudomonadati</taxon>
        <taxon>Acidobacteriota</taxon>
        <taxon>Terriglobia</taxon>
        <taxon>Terriglobales</taxon>
        <taxon>Acidobacteriaceae</taxon>
        <taxon>Tunturiibacter</taxon>
    </lineage>
</organism>
<dbReference type="EMBL" id="JACHEB010000009">
    <property type="protein sequence ID" value="MBB5330174.1"/>
    <property type="molecule type" value="Genomic_DNA"/>
</dbReference>
<dbReference type="PANTHER" id="PTHR43798">
    <property type="entry name" value="MONOACYLGLYCEROL LIPASE"/>
    <property type="match status" value="1"/>
</dbReference>